<dbReference type="Proteomes" id="UP000440965">
    <property type="component" value="Unassembled WGS sequence"/>
</dbReference>
<dbReference type="SUPFAM" id="SSF56399">
    <property type="entry name" value="ADP-ribosylation"/>
    <property type="match status" value="1"/>
</dbReference>
<reference evidence="1 2" key="1">
    <citation type="submission" date="2019-10" db="EMBL/GenBank/DDBJ databases">
        <title>XDR Pseudomonas monteilii producing IMP-16 from LCR.</title>
        <authorList>
            <person name="Ballaben A."/>
            <person name="Doi Y."/>
        </authorList>
    </citation>
    <scope>NUCLEOTIDE SEQUENCE [LARGE SCALE GENOMIC DNA]</scope>
    <source>
        <strain evidence="1 2">597/14</strain>
    </source>
</reference>
<comment type="caution">
    <text evidence="1">The sequence shown here is derived from an EMBL/GenBank/DDBJ whole genome shotgun (WGS) entry which is preliminary data.</text>
</comment>
<protein>
    <submittedName>
        <fullName evidence="1">RHS repeat-associated core domain-containing protein</fullName>
    </submittedName>
</protein>
<organism evidence="1 2">
    <name type="scientific">Pseudomonas monteilii</name>
    <dbReference type="NCBI Taxonomy" id="76759"/>
    <lineage>
        <taxon>Bacteria</taxon>
        <taxon>Pseudomonadati</taxon>
        <taxon>Pseudomonadota</taxon>
        <taxon>Gammaproteobacteria</taxon>
        <taxon>Pseudomonadales</taxon>
        <taxon>Pseudomonadaceae</taxon>
        <taxon>Pseudomonas</taxon>
    </lineage>
</organism>
<name>A0A7W2L985_9PSED</name>
<evidence type="ECO:0000313" key="2">
    <source>
        <dbReference type="Proteomes" id="UP000440965"/>
    </source>
</evidence>
<dbReference type="RefSeq" id="WP_082426451.1">
    <property type="nucleotide sequence ID" value="NZ_AP022473.1"/>
</dbReference>
<dbReference type="Gene3D" id="2.180.10.10">
    <property type="entry name" value="RHS repeat-associated core"/>
    <property type="match status" value="1"/>
</dbReference>
<proteinExistence type="predicted"/>
<dbReference type="NCBIfam" id="TIGR03696">
    <property type="entry name" value="Rhs_assc_core"/>
    <property type="match status" value="1"/>
</dbReference>
<dbReference type="AlphaFoldDB" id="A0A7W2L985"/>
<accession>A0A7W2L985</accession>
<evidence type="ECO:0000313" key="1">
    <source>
        <dbReference type="EMBL" id="MVF50736.1"/>
    </source>
</evidence>
<dbReference type="InterPro" id="IPR022385">
    <property type="entry name" value="Rhs_assc_core"/>
</dbReference>
<dbReference type="EMBL" id="WEIK01000013">
    <property type="protein sequence ID" value="MVF50736.1"/>
    <property type="molecule type" value="Genomic_DNA"/>
</dbReference>
<gene>
    <name evidence="1" type="ORF">F9Z43_15715</name>
</gene>
<sequence>MNYTVYGWAAGVEHAELHLGFTGHLLFRSFYLLGNGSRAYSTSLMRFVSSDRFSPFEIGGLNSYAYCECDPVNFFDPSGHGKMPVLRLARADRPNPPSNQMPVLTREPASYHRTESYKQWMREKQNAWTMKTDYAAKQKDRRNRTYKKVGSNDFWNIAEGAQPITRSERAELQDYVDSNRPLVGLSGSESNDLRGMVLDAMVSDQNQRLELGLVTGVIRGFFDRQPDRQKFTQGNLHTVEESVRGAIQRMRQRKS</sequence>